<dbReference type="Gene3D" id="3.80.10.10">
    <property type="entry name" value="Ribonuclease Inhibitor"/>
    <property type="match status" value="2"/>
</dbReference>
<feature type="non-terminal residue" evidence="14">
    <location>
        <position position="570"/>
    </location>
</feature>
<keyword evidence="11" id="KW-0325">Glycoprotein</keyword>
<keyword evidence="10" id="KW-0675">Receptor</keyword>
<evidence type="ECO:0000256" key="1">
    <source>
        <dbReference type="ARBA" id="ARBA00004251"/>
    </source>
</evidence>
<dbReference type="EMBL" id="BDQV01000781">
    <property type="protein sequence ID" value="GAY67936.1"/>
    <property type="molecule type" value="Genomic_DNA"/>
</dbReference>
<evidence type="ECO:0000256" key="10">
    <source>
        <dbReference type="ARBA" id="ARBA00023170"/>
    </source>
</evidence>
<reference evidence="14 15" key="1">
    <citation type="journal article" date="2017" name="Front. Genet.">
        <title>Draft sequencing of the heterozygous diploid genome of Satsuma (Citrus unshiu Marc.) using a hybrid assembly approach.</title>
        <authorList>
            <person name="Shimizu T."/>
            <person name="Tanizawa Y."/>
            <person name="Mochizuki T."/>
            <person name="Nagasaki H."/>
            <person name="Yoshioka T."/>
            <person name="Toyoda A."/>
            <person name="Fujiyama A."/>
            <person name="Kaminuma E."/>
            <person name="Nakamura Y."/>
        </authorList>
    </citation>
    <scope>NUCLEOTIDE SEQUENCE [LARGE SCALE GENOMIC DNA]</scope>
    <source>
        <strain evidence="15">cv. Miyagawa wase</strain>
    </source>
</reference>
<evidence type="ECO:0000256" key="7">
    <source>
        <dbReference type="ARBA" id="ARBA00022737"/>
    </source>
</evidence>
<evidence type="ECO:0000256" key="2">
    <source>
        <dbReference type="ARBA" id="ARBA00009592"/>
    </source>
</evidence>
<dbReference type="SUPFAM" id="SSF52058">
    <property type="entry name" value="L domain-like"/>
    <property type="match status" value="1"/>
</dbReference>
<evidence type="ECO:0000256" key="6">
    <source>
        <dbReference type="ARBA" id="ARBA00022729"/>
    </source>
</evidence>
<sequence>MGSSQEILELVNLVSLDLSLNSGYGLELQKPNFANLVQKLSNLETLDLGHVSIRSTIPHNLANLSSLTFLSLHSCGLQGRIQSSLGNLSKLLHLDLSLNELLGELPVSIGNLHSLKKLDLSVNNLSGELPTSIQNLVSLEELDLSFNKLSGEFPWSIVIGNFTQLQSLDFTSNKFSGELHAFIGNLRSLEVLAIGRCNFSGRIPSSLRNLTQLITLDLSQNSYRGTMELDFLLVSLKNLEVLSLSSNWLSLLTKVTSNTTSQKFTVVGLRSCNLIEFLNFLKNQHHLMLLDLSSNRIHGKIPSWLLDPSTQNLSALNLSHNLFTGKLPSKSFLCWNAMKIVNTSDLKYLQDVISPKEWLLSDEVATYDYSLTMNNKGKIMTYDKVPDILTGIILSSNRFDGMIPTSIANLKRLQVLNLDNNNLQGHIPSCLGNLTNLESLDLSNNNFLGQIPQQLVELTFLEIFNVSDNYLTGPIPQGRQFSTFDNSSFESNSGLCGRPLSRECESDEDHSKGTEESLFSGAFDWKIILIGYAGGLVVGFVLGFKFSTGIVGWFLEKLRTQQKATRWKRR</sequence>
<proteinExistence type="inferred from homology"/>
<dbReference type="InterPro" id="IPR055414">
    <property type="entry name" value="LRR_R13L4/SHOC2-like"/>
</dbReference>
<dbReference type="Proteomes" id="UP000236630">
    <property type="component" value="Unassembled WGS sequence"/>
</dbReference>
<keyword evidence="4" id="KW-0433">Leucine-rich repeat</keyword>
<organism evidence="14 15">
    <name type="scientific">Citrus unshiu</name>
    <name type="common">Satsuma mandarin</name>
    <name type="synonym">Citrus nobilis var. unshiu</name>
    <dbReference type="NCBI Taxonomy" id="55188"/>
    <lineage>
        <taxon>Eukaryota</taxon>
        <taxon>Viridiplantae</taxon>
        <taxon>Streptophyta</taxon>
        <taxon>Embryophyta</taxon>
        <taxon>Tracheophyta</taxon>
        <taxon>Spermatophyta</taxon>
        <taxon>Magnoliopsida</taxon>
        <taxon>eudicotyledons</taxon>
        <taxon>Gunneridae</taxon>
        <taxon>Pentapetalae</taxon>
        <taxon>rosids</taxon>
        <taxon>malvids</taxon>
        <taxon>Sapindales</taxon>
        <taxon>Rutaceae</taxon>
        <taxon>Aurantioideae</taxon>
        <taxon>Citrus</taxon>
    </lineage>
</organism>
<evidence type="ECO:0000259" key="13">
    <source>
        <dbReference type="Pfam" id="PF23598"/>
    </source>
</evidence>
<dbReference type="InterPro" id="IPR032675">
    <property type="entry name" value="LRR_dom_sf"/>
</dbReference>
<keyword evidence="15" id="KW-1185">Reference proteome</keyword>
<dbReference type="GO" id="GO:0005886">
    <property type="term" value="C:plasma membrane"/>
    <property type="evidence" value="ECO:0007669"/>
    <property type="project" value="UniProtKB-SubCell"/>
</dbReference>
<dbReference type="SMART" id="SM00369">
    <property type="entry name" value="LRR_TYP"/>
    <property type="match status" value="6"/>
</dbReference>
<dbReference type="FunFam" id="3.80.10.10:FF:000095">
    <property type="entry name" value="LRR receptor-like serine/threonine-protein kinase GSO1"/>
    <property type="match status" value="1"/>
</dbReference>
<gene>
    <name evidence="14" type="ORF">CUMW_260280</name>
</gene>
<evidence type="ECO:0000256" key="5">
    <source>
        <dbReference type="ARBA" id="ARBA00022692"/>
    </source>
</evidence>
<evidence type="ECO:0000256" key="11">
    <source>
        <dbReference type="ARBA" id="ARBA00023180"/>
    </source>
</evidence>
<keyword evidence="5 12" id="KW-0812">Transmembrane</keyword>
<keyword evidence="8 12" id="KW-1133">Transmembrane helix</keyword>
<keyword evidence="7" id="KW-0677">Repeat</keyword>
<dbReference type="PANTHER" id="PTHR27004">
    <property type="entry name" value="RECEPTOR-LIKE PROTEIN 12 ISOFORM X1"/>
    <property type="match status" value="1"/>
</dbReference>
<dbReference type="InterPro" id="IPR003591">
    <property type="entry name" value="Leu-rich_rpt_typical-subtyp"/>
</dbReference>
<dbReference type="InterPro" id="IPR001611">
    <property type="entry name" value="Leu-rich_rpt"/>
</dbReference>
<accession>A0A2H5QTI7</accession>
<dbReference type="PRINTS" id="PR00019">
    <property type="entry name" value="LEURICHRPT"/>
</dbReference>
<dbReference type="AlphaFoldDB" id="A0A2H5QTI7"/>
<evidence type="ECO:0000313" key="15">
    <source>
        <dbReference type="Proteomes" id="UP000236630"/>
    </source>
</evidence>
<name>A0A2H5QTI7_CITUN</name>
<comment type="subcellular location">
    <subcellularLocation>
        <location evidence="1">Cell membrane</location>
        <topology evidence="1">Single-pass type I membrane protein</topology>
    </subcellularLocation>
</comment>
<keyword evidence="9 12" id="KW-0472">Membrane</keyword>
<evidence type="ECO:0000313" key="14">
    <source>
        <dbReference type="EMBL" id="GAY67936.1"/>
    </source>
</evidence>
<dbReference type="FunFam" id="3.80.10.10:FF:000041">
    <property type="entry name" value="LRR receptor-like serine/threonine-protein kinase ERECTA"/>
    <property type="match status" value="2"/>
</dbReference>
<dbReference type="Pfam" id="PF00560">
    <property type="entry name" value="LRR_1"/>
    <property type="match status" value="1"/>
</dbReference>
<evidence type="ECO:0000256" key="8">
    <source>
        <dbReference type="ARBA" id="ARBA00022989"/>
    </source>
</evidence>
<dbReference type="SUPFAM" id="SSF52047">
    <property type="entry name" value="RNI-like"/>
    <property type="match status" value="1"/>
</dbReference>
<dbReference type="PANTHER" id="PTHR27004:SF464">
    <property type="entry name" value="LRR RECEPTOR-LIKE KINASE"/>
    <property type="match status" value="1"/>
</dbReference>
<feature type="domain" description="Disease resistance R13L4/SHOC-2-like LRR" evidence="13">
    <location>
        <begin position="108"/>
        <end position="318"/>
    </location>
</feature>
<protein>
    <recommendedName>
        <fullName evidence="13">Disease resistance R13L4/SHOC-2-like LRR domain-containing protein</fullName>
    </recommendedName>
</protein>
<keyword evidence="6" id="KW-0732">Signal</keyword>
<dbReference type="Pfam" id="PF13855">
    <property type="entry name" value="LRR_8"/>
    <property type="match status" value="1"/>
</dbReference>
<comment type="caution">
    <text evidence="14">The sequence shown here is derived from an EMBL/GenBank/DDBJ whole genome shotgun (WGS) entry which is preliminary data.</text>
</comment>
<keyword evidence="3" id="KW-1003">Cell membrane</keyword>
<feature type="transmembrane region" description="Helical" evidence="12">
    <location>
        <begin position="529"/>
        <end position="555"/>
    </location>
</feature>
<evidence type="ECO:0000256" key="12">
    <source>
        <dbReference type="SAM" id="Phobius"/>
    </source>
</evidence>
<dbReference type="Pfam" id="PF23598">
    <property type="entry name" value="LRR_14"/>
    <property type="match status" value="1"/>
</dbReference>
<evidence type="ECO:0000256" key="9">
    <source>
        <dbReference type="ARBA" id="ARBA00023136"/>
    </source>
</evidence>
<comment type="similarity">
    <text evidence="2">Belongs to the RLP family.</text>
</comment>
<evidence type="ECO:0000256" key="4">
    <source>
        <dbReference type="ARBA" id="ARBA00022614"/>
    </source>
</evidence>
<evidence type="ECO:0000256" key="3">
    <source>
        <dbReference type="ARBA" id="ARBA00022475"/>
    </source>
</evidence>